<sequence length="51" mass="5988">MDIYKEYPVFYSLGDFGYGTEIVERPPTENFDYYDVSDILPRLKARASHAH</sequence>
<dbReference type="EMBL" id="LTAZ01000013">
    <property type="protein sequence ID" value="KYH24445.1"/>
    <property type="molecule type" value="Genomic_DNA"/>
</dbReference>
<dbReference type="Proteomes" id="UP000075321">
    <property type="component" value="Unassembled WGS sequence"/>
</dbReference>
<proteinExistence type="predicted"/>
<organism evidence="1 2">
    <name type="scientific">Halalkalicoccus paucihalophilus</name>
    <dbReference type="NCBI Taxonomy" id="1008153"/>
    <lineage>
        <taxon>Archaea</taxon>
        <taxon>Methanobacteriati</taxon>
        <taxon>Methanobacteriota</taxon>
        <taxon>Stenosarchaea group</taxon>
        <taxon>Halobacteria</taxon>
        <taxon>Halobacteriales</taxon>
        <taxon>Halococcaceae</taxon>
        <taxon>Halalkalicoccus</taxon>
    </lineage>
</organism>
<evidence type="ECO:0000313" key="2">
    <source>
        <dbReference type="Proteomes" id="UP000075321"/>
    </source>
</evidence>
<dbReference type="AlphaFoldDB" id="A0A151A9Y1"/>
<comment type="caution">
    <text evidence="1">The sequence shown here is derived from an EMBL/GenBank/DDBJ whole genome shotgun (WGS) entry which is preliminary data.</text>
</comment>
<protein>
    <submittedName>
        <fullName evidence="1">Uncharacterized protein</fullName>
    </submittedName>
</protein>
<reference evidence="1 2" key="1">
    <citation type="submission" date="2016-02" db="EMBL/GenBank/DDBJ databases">
        <title>Genome sequence of Halalkalicoccus paucihalophilus DSM 24557.</title>
        <authorList>
            <person name="Poehlein A."/>
            <person name="Daniel R."/>
        </authorList>
    </citation>
    <scope>NUCLEOTIDE SEQUENCE [LARGE SCALE GENOMIC DNA]</scope>
    <source>
        <strain evidence="1 2">DSM 24557</strain>
    </source>
</reference>
<name>A0A151A9Y1_9EURY</name>
<gene>
    <name evidence="1" type="ORF">HAPAU_34280</name>
</gene>
<accession>A0A151A9Y1</accession>
<keyword evidence="2" id="KW-1185">Reference proteome</keyword>
<dbReference type="PATRIC" id="fig|1008153.3.peg.3611"/>
<evidence type="ECO:0000313" key="1">
    <source>
        <dbReference type="EMBL" id="KYH24445.1"/>
    </source>
</evidence>